<evidence type="ECO:0000256" key="8">
    <source>
        <dbReference type="ARBA" id="ARBA00038436"/>
    </source>
</evidence>
<feature type="transmembrane region" description="Helical" evidence="9">
    <location>
        <begin position="14"/>
        <end position="36"/>
    </location>
</feature>
<sequence length="170" mass="17531">MALLQRTSLWLGRIALAVAGVALLAMMMITVVDVVLRYAFQLTDGASGLTFVGSVELVKYLLLAALLGAMAGHVEKSQVVVEVFSQALSDSLKARIAGANLLVFAVLGAVLAWGIHEAAGAAAEFGEVTQDLAIPLAPIYEAAAALFVIFAVRSAIHGLEGLFSGVAHGA</sequence>
<dbReference type="EMBL" id="APND01000003">
    <property type="protein sequence ID" value="MES1929549.1"/>
    <property type="molecule type" value="Genomic_DNA"/>
</dbReference>
<dbReference type="InterPro" id="IPR055348">
    <property type="entry name" value="DctQ"/>
</dbReference>
<comment type="subcellular location">
    <subcellularLocation>
        <location evidence="1 9">Cell inner membrane</location>
        <topology evidence="1 9">Multi-pass membrane protein</topology>
    </subcellularLocation>
</comment>
<evidence type="ECO:0000256" key="1">
    <source>
        <dbReference type="ARBA" id="ARBA00004429"/>
    </source>
</evidence>
<evidence type="ECO:0000256" key="2">
    <source>
        <dbReference type="ARBA" id="ARBA00022448"/>
    </source>
</evidence>
<comment type="function">
    <text evidence="9">Part of the tripartite ATP-independent periplasmic (TRAP) transport system.</text>
</comment>
<evidence type="ECO:0000259" key="10">
    <source>
        <dbReference type="Pfam" id="PF04290"/>
    </source>
</evidence>
<evidence type="ECO:0000256" key="6">
    <source>
        <dbReference type="ARBA" id="ARBA00022989"/>
    </source>
</evidence>
<gene>
    <name evidence="11" type="ORF">SADO_09844</name>
</gene>
<dbReference type="InterPro" id="IPR007387">
    <property type="entry name" value="TRAP_DctQ"/>
</dbReference>
<dbReference type="PANTHER" id="PTHR35011">
    <property type="entry name" value="2,3-DIKETO-L-GULONATE TRAP TRANSPORTER SMALL PERMEASE PROTEIN YIAM"/>
    <property type="match status" value="1"/>
</dbReference>
<accession>A0ABV2B0X9</accession>
<feature type="domain" description="Tripartite ATP-independent periplasmic transporters DctQ component" evidence="10">
    <location>
        <begin position="26"/>
        <end position="157"/>
    </location>
</feature>
<dbReference type="Proteomes" id="UP001460888">
    <property type="component" value="Unassembled WGS sequence"/>
</dbReference>
<name>A0ABV2B0X9_9GAMM</name>
<evidence type="ECO:0000256" key="7">
    <source>
        <dbReference type="ARBA" id="ARBA00023136"/>
    </source>
</evidence>
<feature type="transmembrane region" description="Helical" evidence="9">
    <location>
        <begin position="57"/>
        <end position="74"/>
    </location>
</feature>
<keyword evidence="2 9" id="KW-0813">Transport</keyword>
<evidence type="ECO:0000256" key="4">
    <source>
        <dbReference type="ARBA" id="ARBA00022519"/>
    </source>
</evidence>
<keyword evidence="3" id="KW-1003">Cell membrane</keyword>
<keyword evidence="7 9" id="KW-0472">Membrane</keyword>
<keyword evidence="5 9" id="KW-0812">Transmembrane</keyword>
<proteinExistence type="inferred from homology"/>
<evidence type="ECO:0000313" key="11">
    <source>
        <dbReference type="EMBL" id="MES1929549.1"/>
    </source>
</evidence>
<dbReference type="RefSeq" id="WP_353111059.1">
    <property type="nucleotide sequence ID" value="NZ_APND01000003.1"/>
</dbReference>
<comment type="similarity">
    <text evidence="8 9">Belongs to the TRAP transporter small permease family.</text>
</comment>
<comment type="caution">
    <text evidence="11">The sequence shown here is derived from an EMBL/GenBank/DDBJ whole genome shotgun (WGS) entry which is preliminary data.</text>
</comment>
<evidence type="ECO:0000256" key="3">
    <source>
        <dbReference type="ARBA" id="ARBA00022475"/>
    </source>
</evidence>
<keyword evidence="4 9" id="KW-0997">Cell inner membrane</keyword>
<comment type="subunit">
    <text evidence="9">The complex comprises the extracytoplasmic solute receptor protein and the two transmembrane proteins.</text>
</comment>
<feature type="transmembrane region" description="Helical" evidence="9">
    <location>
        <begin position="136"/>
        <end position="156"/>
    </location>
</feature>
<organism evidence="11 12">
    <name type="scientific">Salinisphaera dokdonensis CL-ES53</name>
    <dbReference type="NCBI Taxonomy" id="1304272"/>
    <lineage>
        <taxon>Bacteria</taxon>
        <taxon>Pseudomonadati</taxon>
        <taxon>Pseudomonadota</taxon>
        <taxon>Gammaproteobacteria</taxon>
        <taxon>Salinisphaerales</taxon>
        <taxon>Salinisphaeraceae</taxon>
        <taxon>Salinisphaera</taxon>
    </lineage>
</organism>
<reference evidence="11 12" key="1">
    <citation type="submission" date="2013-03" db="EMBL/GenBank/DDBJ databases">
        <title>Salinisphaera dokdonensis CL-ES53 Genome Sequencing.</title>
        <authorList>
            <person name="Li C."/>
            <person name="Lai Q."/>
            <person name="Shao Z."/>
        </authorList>
    </citation>
    <scope>NUCLEOTIDE SEQUENCE [LARGE SCALE GENOMIC DNA]</scope>
    <source>
        <strain evidence="11 12">CL-ES53</strain>
    </source>
</reference>
<evidence type="ECO:0000256" key="9">
    <source>
        <dbReference type="RuleBase" id="RU369079"/>
    </source>
</evidence>
<keyword evidence="12" id="KW-1185">Reference proteome</keyword>
<evidence type="ECO:0000313" key="12">
    <source>
        <dbReference type="Proteomes" id="UP001460888"/>
    </source>
</evidence>
<keyword evidence="6 9" id="KW-1133">Transmembrane helix</keyword>
<feature type="transmembrane region" description="Helical" evidence="9">
    <location>
        <begin position="94"/>
        <end position="115"/>
    </location>
</feature>
<protein>
    <recommendedName>
        <fullName evidence="9">TRAP transporter small permease protein</fullName>
    </recommendedName>
</protein>
<dbReference type="Pfam" id="PF04290">
    <property type="entry name" value="DctQ"/>
    <property type="match status" value="1"/>
</dbReference>
<evidence type="ECO:0000256" key="5">
    <source>
        <dbReference type="ARBA" id="ARBA00022692"/>
    </source>
</evidence>